<keyword evidence="1" id="KW-1133">Transmembrane helix</keyword>
<sequence length="129" mass="14705">MYLWLELILLLGGFTALFAVAPPLVRWWMKADKQKRFSDNHINEFHKTRDWALRITALAAGFILFPLHSLVLGVIIAVYTILSTGLQAYVEWKYTGNPSNYKASLLQLICFTAAFVFVFGWISMSPTFA</sequence>
<evidence type="ECO:0000256" key="1">
    <source>
        <dbReference type="SAM" id="Phobius"/>
    </source>
</evidence>
<feature type="transmembrane region" description="Helical" evidence="1">
    <location>
        <begin position="101"/>
        <end position="122"/>
    </location>
</feature>
<keyword evidence="1" id="KW-0812">Transmembrane</keyword>
<keyword evidence="1" id="KW-0472">Membrane</keyword>
<dbReference type="InterPro" id="IPR025441">
    <property type="entry name" value="DUF4181"/>
</dbReference>
<dbReference type="OrthoDB" id="2428213at2"/>
<feature type="transmembrane region" description="Helical" evidence="1">
    <location>
        <begin position="55"/>
        <end position="81"/>
    </location>
</feature>
<dbReference type="RefSeq" id="WP_139217097.1">
    <property type="nucleotide sequence ID" value="NZ_FOXD01000008.1"/>
</dbReference>
<dbReference type="Pfam" id="PF13789">
    <property type="entry name" value="DUF4181"/>
    <property type="match status" value="1"/>
</dbReference>
<dbReference type="EMBL" id="FOXD01000008">
    <property type="protein sequence ID" value="SFP67290.1"/>
    <property type="molecule type" value="Genomic_DNA"/>
</dbReference>
<name>A0A1I5S995_9BACI</name>
<reference evidence="3" key="1">
    <citation type="submission" date="2016-10" db="EMBL/GenBank/DDBJ databases">
        <authorList>
            <person name="Varghese N."/>
            <person name="Submissions S."/>
        </authorList>
    </citation>
    <scope>NUCLEOTIDE SEQUENCE [LARGE SCALE GENOMIC DNA]</scope>
    <source>
        <strain evidence="3">S7</strain>
    </source>
</reference>
<evidence type="ECO:0000313" key="3">
    <source>
        <dbReference type="Proteomes" id="UP000198892"/>
    </source>
</evidence>
<dbReference type="Proteomes" id="UP000198892">
    <property type="component" value="Unassembled WGS sequence"/>
</dbReference>
<organism evidence="2 3">
    <name type="scientific">Salibacterium halotolerans</name>
    <dbReference type="NCBI Taxonomy" id="1884432"/>
    <lineage>
        <taxon>Bacteria</taxon>
        <taxon>Bacillati</taxon>
        <taxon>Bacillota</taxon>
        <taxon>Bacilli</taxon>
        <taxon>Bacillales</taxon>
        <taxon>Bacillaceae</taxon>
    </lineage>
</organism>
<protein>
    <recommendedName>
        <fullName evidence="4">DUF4181 domain-containing protein</fullName>
    </recommendedName>
</protein>
<gene>
    <name evidence="2" type="ORF">SAMN05518683_10898</name>
</gene>
<proteinExistence type="predicted"/>
<dbReference type="AlphaFoldDB" id="A0A1I5S995"/>
<evidence type="ECO:0000313" key="2">
    <source>
        <dbReference type="EMBL" id="SFP67290.1"/>
    </source>
</evidence>
<accession>A0A1I5S995</accession>
<evidence type="ECO:0008006" key="4">
    <source>
        <dbReference type="Google" id="ProtNLM"/>
    </source>
</evidence>
<feature type="transmembrane region" description="Helical" evidence="1">
    <location>
        <begin position="6"/>
        <end position="28"/>
    </location>
</feature>
<keyword evidence="3" id="KW-1185">Reference proteome</keyword>